<proteinExistence type="predicted"/>
<dbReference type="CDD" id="cd06170">
    <property type="entry name" value="LuxR_C_like"/>
    <property type="match status" value="1"/>
</dbReference>
<dbReference type="Proteomes" id="UP000578449">
    <property type="component" value="Unassembled WGS sequence"/>
</dbReference>
<dbReference type="GO" id="GO:0005737">
    <property type="term" value="C:cytoplasm"/>
    <property type="evidence" value="ECO:0007669"/>
    <property type="project" value="TreeGrafter"/>
</dbReference>
<dbReference type="Gene3D" id="1.10.10.10">
    <property type="entry name" value="Winged helix-like DNA-binding domain superfamily/Winged helix DNA-binding domain"/>
    <property type="match status" value="1"/>
</dbReference>
<dbReference type="InterPro" id="IPR000792">
    <property type="entry name" value="Tscrpt_reg_LuxR_C"/>
</dbReference>
<evidence type="ECO:0000256" key="3">
    <source>
        <dbReference type="SAM" id="MobiDB-lite"/>
    </source>
</evidence>
<sequence>MAVGILYGRDQELALVHDLVERAGERGGALVVRGEPGIGKSALLEAATGRAARRAMAVSGAAGVQAETHLPFAGLHQLLMPLLGSADALPARQREALLGAFGMGAAESPQFFLIALAALNLLGEAAARGPLLVTIDDVQWLDRSTVDVLGFVARRLASEPIALVMALRDGYPTGLDECGLPELRLRGLPPEAAGALLDARSPRLAAGMRRRVLAEAAGNPLALVELPLALESAPAKAEFLPLTARLERAFAARTADLPAATRSLLLAAAADDGDGLADVLAAAEAITGAPVPPAALAPAVEAGLVRADERTIRFRHPLVRSAIYQRAEPAERLAAHAALAEVHAGDPDRRAWHRAAATGRRDEGVARELQSVALRARARGAITVAVAALQRSAELSERPAERGRRLLHAAELAFELGRADLVAALLGQVEPPHLGAAERAGLTWLREMLEEEPAAGAPRVVELLETAERGEAAGDRALALNIVRAAAVRCWWADPGWEVRARVVAAAERLAEGPGDPRLLAVLGLAAPAERGADVIERLAEVGAAEAPGADAAISRLRGQAATAAGAFDLSVRFFAASIAELRAQGRLGLLAQTLVSQAYATVHGAEWTVATLAAEEAERLARETGQPRWVAAAQTALALLAGLRGEQRRALALAAEAERTVLSLGNRFGLALLQHARGVIALSSDRHAEAYAHLRRVFDPADPVHHPFVRCWLIGDLAEAAIGAGQRDGASAAVRELEKVAERTPAPILHIGLRHARALLAEDDAAEPHYREALDADLTAWPVARARLLLAYGNWLRRRRRTVEARTPLRLACEAFDALGLPPWGERARRALRAAGEATVRRDPPTSERLTAQELQIARLAADGLSNREIGQMLYLSHRTVGTHLYRLFPKLGITSRAQLRDALGPPAPGPGGAGGREDSARQETQAYPHDRPFPHERKTRR</sequence>
<evidence type="ECO:0000259" key="4">
    <source>
        <dbReference type="PROSITE" id="PS50043"/>
    </source>
</evidence>
<dbReference type="Pfam" id="PF13191">
    <property type="entry name" value="AAA_16"/>
    <property type="match status" value="1"/>
</dbReference>
<dbReference type="SUPFAM" id="SSF46894">
    <property type="entry name" value="C-terminal effector domain of the bipartite response regulators"/>
    <property type="match status" value="1"/>
</dbReference>
<dbReference type="AlphaFoldDB" id="A0A840P3Y7"/>
<evidence type="ECO:0000256" key="2">
    <source>
        <dbReference type="ARBA" id="ARBA00022840"/>
    </source>
</evidence>
<dbReference type="PROSITE" id="PS00622">
    <property type="entry name" value="HTH_LUXR_1"/>
    <property type="match status" value="1"/>
</dbReference>
<feature type="compositionally biased region" description="Basic and acidic residues" evidence="3">
    <location>
        <begin position="930"/>
        <end position="943"/>
    </location>
</feature>
<protein>
    <submittedName>
        <fullName evidence="5">DNA-binding CsgD family transcriptional regulator</fullName>
    </submittedName>
</protein>
<dbReference type="SUPFAM" id="SSF52540">
    <property type="entry name" value="P-loop containing nucleoside triphosphate hydrolases"/>
    <property type="match status" value="1"/>
</dbReference>
<dbReference type="GO" id="GO:0006355">
    <property type="term" value="P:regulation of DNA-templated transcription"/>
    <property type="evidence" value="ECO:0007669"/>
    <property type="project" value="InterPro"/>
</dbReference>
<dbReference type="GO" id="GO:0005524">
    <property type="term" value="F:ATP binding"/>
    <property type="evidence" value="ECO:0007669"/>
    <property type="project" value="UniProtKB-KW"/>
</dbReference>
<dbReference type="InterPro" id="IPR036388">
    <property type="entry name" value="WH-like_DNA-bd_sf"/>
</dbReference>
<dbReference type="SMART" id="SM00421">
    <property type="entry name" value="HTH_LUXR"/>
    <property type="match status" value="1"/>
</dbReference>
<gene>
    <name evidence="5" type="ORF">HNP84_001903</name>
</gene>
<comment type="caution">
    <text evidence="5">The sequence shown here is derived from an EMBL/GenBank/DDBJ whole genome shotgun (WGS) entry which is preliminary data.</text>
</comment>
<keyword evidence="1" id="KW-0547">Nucleotide-binding</keyword>
<dbReference type="RefSeq" id="WP_221335996.1">
    <property type="nucleotide sequence ID" value="NZ_BAABIX010000055.1"/>
</dbReference>
<evidence type="ECO:0000313" key="5">
    <source>
        <dbReference type="EMBL" id="MBB5132190.1"/>
    </source>
</evidence>
<dbReference type="PANTHER" id="PTHR16305:SF35">
    <property type="entry name" value="TRANSCRIPTIONAL ACTIVATOR DOMAIN"/>
    <property type="match status" value="1"/>
</dbReference>
<name>A0A840P3Y7_9ACTN</name>
<dbReference type="Pfam" id="PF00196">
    <property type="entry name" value="GerE"/>
    <property type="match status" value="1"/>
</dbReference>
<feature type="region of interest" description="Disordered" evidence="3">
    <location>
        <begin position="902"/>
        <end position="943"/>
    </location>
</feature>
<dbReference type="InterPro" id="IPR027417">
    <property type="entry name" value="P-loop_NTPase"/>
</dbReference>
<dbReference type="InterPro" id="IPR016032">
    <property type="entry name" value="Sig_transdc_resp-reg_C-effctor"/>
</dbReference>
<dbReference type="PANTHER" id="PTHR16305">
    <property type="entry name" value="TESTICULAR SOLUBLE ADENYLYL CYCLASE"/>
    <property type="match status" value="1"/>
</dbReference>
<keyword evidence="6" id="KW-1185">Reference proteome</keyword>
<accession>A0A840P3Y7</accession>
<dbReference type="GO" id="GO:0004016">
    <property type="term" value="F:adenylate cyclase activity"/>
    <property type="evidence" value="ECO:0007669"/>
    <property type="project" value="TreeGrafter"/>
</dbReference>
<keyword evidence="5" id="KW-0238">DNA-binding</keyword>
<reference evidence="5 6" key="1">
    <citation type="submission" date="2020-08" db="EMBL/GenBank/DDBJ databases">
        <title>Genomic Encyclopedia of Type Strains, Phase IV (KMG-IV): sequencing the most valuable type-strain genomes for metagenomic binning, comparative biology and taxonomic classification.</title>
        <authorList>
            <person name="Goeker M."/>
        </authorList>
    </citation>
    <scope>NUCLEOTIDE SEQUENCE [LARGE SCALE GENOMIC DNA]</scope>
    <source>
        <strain evidence="5 6">DSM 45615</strain>
    </source>
</reference>
<dbReference type="GO" id="GO:0003677">
    <property type="term" value="F:DNA binding"/>
    <property type="evidence" value="ECO:0007669"/>
    <property type="project" value="UniProtKB-KW"/>
</dbReference>
<keyword evidence="2" id="KW-0067">ATP-binding</keyword>
<dbReference type="EMBL" id="JACHGN010000003">
    <property type="protein sequence ID" value="MBB5132190.1"/>
    <property type="molecule type" value="Genomic_DNA"/>
</dbReference>
<feature type="domain" description="HTH luxR-type" evidence="4">
    <location>
        <begin position="844"/>
        <end position="909"/>
    </location>
</feature>
<dbReference type="InterPro" id="IPR041664">
    <property type="entry name" value="AAA_16"/>
</dbReference>
<dbReference type="PRINTS" id="PR00038">
    <property type="entry name" value="HTHLUXR"/>
</dbReference>
<evidence type="ECO:0000313" key="6">
    <source>
        <dbReference type="Proteomes" id="UP000578449"/>
    </source>
</evidence>
<dbReference type="PROSITE" id="PS50043">
    <property type="entry name" value="HTH_LUXR_2"/>
    <property type="match status" value="1"/>
</dbReference>
<evidence type="ECO:0000256" key="1">
    <source>
        <dbReference type="ARBA" id="ARBA00022741"/>
    </source>
</evidence>
<organism evidence="5 6">
    <name type="scientific">Thermocatellispora tengchongensis</name>
    <dbReference type="NCBI Taxonomy" id="1073253"/>
    <lineage>
        <taxon>Bacteria</taxon>
        <taxon>Bacillati</taxon>
        <taxon>Actinomycetota</taxon>
        <taxon>Actinomycetes</taxon>
        <taxon>Streptosporangiales</taxon>
        <taxon>Streptosporangiaceae</taxon>
        <taxon>Thermocatellispora</taxon>
    </lineage>
</organism>